<dbReference type="HOGENOM" id="CLU_3293779_0_0_6"/>
<dbReference type="AlphaFoldDB" id="K7AKZ5"/>
<accession>K7AKZ5</accession>
<dbReference type="EMBL" id="CP003837">
    <property type="protein sequence ID" value="AGH45613.1"/>
    <property type="molecule type" value="Genomic_DNA"/>
</dbReference>
<dbReference type="Proteomes" id="UP000011864">
    <property type="component" value="Chromosome"/>
</dbReference>
<evidence type="ECO:0000313" key="1">
    <source>
        <dbReference type="EMBL" id="AGH45613.1"/>
    </source>
</evidence>
<reference evidence="1 2" key="1">
    <citation type="journal article" date="2013" name="Genome Announc.">
        <title>Complete Genome Sequence of Glaciecola psychrophila Strain 170T.</title>
        <authorList>
            <person name="Yin J."/>
            <person name="Chen J."/>
            <person name="Liu G."/>
            <person name="Yu Y."/>
            <person name="Song L."/>
            <person name="Wang X."/>
            <person name="Qu X."/>
        </authorList>
    </citation>
    <scope>NUCLEOTIDE SEQUENCE [LARGE SCALE GENOMIC DNA]</scope>
    <source>
        <strain evidence="1 2">170</strain>
    </source>
</reference>
<protein>
    <submittedName>
        <fullName evidence="1">Uncharacterized protein</fullName>
    </submittedName>
</protein>
<sequence length="40" mass="4467">MDEKLRLLIELGAGKCEQLNVSVIPHLEGTRCLLKVQGVY</sequence>
<keyword evidence="2" id="KW-1185">Reference proteome</keyword>
<organism evidence="1 2">
    <name type="scientific">Paraglaciecola psychrophila 170</name>
    <dbReference type="NCBI Taxonomy" id="1129794"/>
    <lineage>
        <taxon>Bacteria</taxon>
        <taxon>Pseudomonadati</taxon>
        <taxon>Pseudomonadota</taxon>
        <taxon>Gammaproteobacteria</taxon>
        <taxon>Alteromonadales</taxon>
        <taxon>Alteromonadaceae</taxon>
        <taxon>Paraglaciecola</taxon>
    </lineage>
</organism>
<proteinExistence type="predicted"/>
<dbReference type="PATRIC" id="fig|1129794.4.peg.3485"/>
<dbReference type="RefSeq" id="WP_007635229.1">
    <property type="nucleotide sequence ID" value="NC_020514.1"/>
</dbReference>
<name>K7AKZ5_9ALTE</name>
<dbReference type="STRING" id="1129794.C427_3504"/>
<gene>
    <name evidence="1" type="ORF">C427_3504</name>
</gene>
<dbReference type="KEGG" id="gps:C427_3504"/>
<evidence type="ECO:0000313" key="2">
    <source>
        <dbReference type="Proteomes" id="UP000011864"/>
    </source>
</evidence>